<keyword evidence="4 7" id="KW-0808">Transferase</keyword>
<dbReference type="STRING" id="56484.A0A1Y2F8Z2"/>
<dbReference type="EMBL" id="MCFI01000013">
    <property type="protein sequence ID" value="ORY80359.1"/>
    <property type="molecule type" value="Genomic_DNA"/>
</dbReference>
<reference evidence="8 9" key="1">
    <citation type="submission" date="2016-07" db="EMBL/GenBank/DDBJ databases">
        <title>Pervasive Adenine N6-methylation of Active Genes in Fungi.</title>
        <authorList>
            <consortium name="DOE Joint Genome Institute"/>
            <person name="Mondo S.J."/>
            <person name="Dannebaum R.O."/>
            <person name="Kuo R.C."/>
            <person name="Labutti K."/>
            <person name="Haridas S."/>
            <person name="Kuo A."/>
            <person name="Salamov A."/>
            <person name="Ahrendt S.R."/>
            <person name="Lipzen A."/>
            <person name="Sullivan W."/>
            <person name="Andreopoulos W.B."/>
            <person name="Clum A."/>
            <person name="Lindquist E."/>
            <person name="Daum C."/>
            <person name="Ramamoorthy G.K."/>
            <person name="Gryganskyi A."/>
            <person name="Culley D."/>
            <person name="Magnuson J.K."/>
            <person name="James T.Y."/>
            <person name="O'Malley M.A."/>
            <person name="Stajich J.E."/>
            <person name="Spatafora J.W."/>
            <person name="Visel A."/>
            <person name="Grigoriev I.V."/>
        </authorList>
    </citation>
    <scope>NUCLEOTIDE SEQUENCE [LARGE SCALE GENOMIC DNA]</scope>
    <source>
        <strain evidence="8 9">12-1054</strain>
    </source>
</reference>
<dbReference type="SUPFAM" id="SSF53335">
    <property type="entry name" value="S-adenosyl-L-methionine-dependent methyltransferases"/>
    <property type="match status" value="1"/>
</dbReference>
<comment type="subcellular location">
    <subcellularLocation>
        <location evidence="1 7">Mitochondrion</location>
    </subcellularLocation>
</comment>
<comment type="function">
    <text evidence="7">Arginine methyltransferase involved in the assembly or stability of mitochondrial NADH:ubiquinone oxidoreductase complex (complex I).</text>
</comment>
<keyword evidence="9" id="KW-1185">Reference proteome</keyword>
<evidence type="ECO:0000256" key="2">
    <source>
        <dbReference type="ARBA" id="ARBA00005891"/>
    </source>
</evidence>
<dbReference type="InterPro" id="IPR038375">
    <property type="entry name" value="NDUFAF7_sf"/>
</dbReference>
<evidence type="ECO:0000256" key="3">
    <source>
        <dbReference type="ARBA" id="ARBA00022603"/>
    </source>
</evidence>
<gene>
    <name evidence="8" type="ORF">BCR37DRAFT_381027</name>
</gene>
<dbReference type="GO" id="GO:0035243">
    <property type="term" value="F:protein-arginine omega-N symmetric methyltransferase activity"/>
    <property type="evidence" value="ECO:0007669"/>
    <property type="project" value="UniProtKB-EC"/>
</dbReference>
<dbReference type="Gene3D" id="3.40.50.12710">
    <property type="match status" value="1"/>
</dbReference>
<dbReference type="OrthoDB" id="17415at2759"/>
<dbReference type="Proteomes" id="UP000193685">
    <property type="component" value="Unassembled WGS sequence"/>
</dbReference>
<dbReference type="EC" id="2.1.1.320" evidence="7"/>
<dbReference type="GO" id="GO:0032259">
    <property type="term" value="P:methylation"/>
    <property type="evidence" value="ECO:0007669"/>
    <property type="project" value="UniProtKB-KW"/>
</dbReference>
<keyword evidence="5 7" id="KW-0496">Mitochondrion</keyword>
<proteinExistence type="inferred from homology"/>
<evidence type="ECO:0000313" key="9">
    <source>
        <dbReference type="Proteomes" id="UP000193685"/>
    </source>
</evidence>
<comment type="similarity">
    <text evidence="2 7">Belongs to the NDUFAF7 family.</text>
</comment>
<dbReference type="GeneID" id="63786198"/>
<evidence type="ECO:0000256" key="6">
    <source>
        <dbReference type="ARBA" id="ARBA00048612"/>
    </source>
</evidence>
<sequence length="535" mass="60914">MHASLWQHLAIRPCQLCMRRQYRTVAVLRAPDSARKSQRPEHNYQTNSAYNYLVDEDKAAVFDTFPTVTAKSLAHHTHQPKRIKMLARDFIDDSLYNPQYGYFSKQAIILQAGGPQGFEFGSFRDNAAFQAALSDKYAEFEEAESAPPSTASAGQRLNRLRGEAPKQVRQPPSSPRQVWQTPTEMFKPFYGQAVARYLLTQYKLTHFPYRDLVLYEMGAGNGTLMINILDYLRDNEPEVYERTRYKIIEISTQLAKRQKTSLLHQTAEKQGHGDKVEIINKSIFDWDTVVPEPCFFLAMEVFDNFAHDAIRYDLLTGQPYQALVAVDEAGDFHELLSPNIDPHARRYLRLRDKSSRASATHPSLKVPLKLRQLRAMLPLAPNLTSPEFIPTRLMQFLDILLAKFPQHRLLASDFSSLPDAMEGVIAPVVQTRYKGSMVPCSTYMVLPGYFDIMFPTRWEEMNAMYSELSGAQSSRGYFHHVTHQQPRLAGAAGLKGKVYTHAAFLEDWGDVEATTTQSGENPMLDFYQNAAFFAS</sequence>
<name>A0A1Y2F8Z2_PROLT</name>
<dbReference type="PANTHER" id="PTHR12049">
    <property type="entry name" value="PROTEIN ARGININE METHYLTRANSFERASE NDUFAF7, MITOCHONDRIAL"/>
    <property type="match status" value="1"/>
</dbReference>
<evidence type="ECO:0000256" key="1">
    <source>
        <dbReference type="ARBA" id="ARBA00004173"/>
    </source>
</evidence>
<accession>A0A1Y2F8Z2</accession>
<evidence type="ECO:0000256" key="7">
    <source>
        <dbReference type="RuleBase" id="RU364114"/>
    </source>
</evidence>
<dbReference type="GO" id="GO:0005739">
    <property type="term" value="C:mitochondrion"/>
    <property type="evidence" value="ECO:0007669"/>
    <property type="project" value="UniProtKB-SubCell"/>
</dbReference>
<dbReference type="Pfam" id="PF02636">
    <property type="entry name" value="Methyltransf_28"/>
    <property type="match status" value="1"/>
</dbReference>
<comment type="caution">
    <text evidence="8">The sequence shown here is derived from an EMBL/GenBank/DDBJ whole genome shotgun (WGS) entry which is preliminary data.</text>
</comment>
<dbReference type="InterPro" id="IPR003788">
    <property type="entry name" value="NDUFAF7"/>
</dbReference>
<dbReference type="RefSeq" id="XP_040724247.1">
    <property type="nucleotide sequence ID" value="XM_040869599.1"/>
</dbReference>
<dbReference type="PANTHER" id="PTHR12049:SF5">
    <property type="entry name" value="PROTEIN ARGININE METHYLTRANSFERASE NDUFAF7 HOMOLOG, MITOCHONDRIAL"/>
    <property type="match status" value="1"/>
</dbReference>
<keyword evidence="3 7" id="KW-0489">Methyltransferase</keyword>
<evidence type="ECO:0000313" key="8">
    <source>
        <dbReference type="EMBL" id="ORY80359.1"/>
    </source>
</evidence>
<organism evidence="8 9">
    <name type="scientific">Protomyces lactucae-debilis</name>
    <dbReference type="NCBI Taxonomy" id="2754530"/>
    <lineage>
        <taxon>Eukaryota</taxon>
        <taxon>Fungi</taxon>
        <taxon>Dikarya</taxon>
        <taxon>Ascomycota</taxon>
        <taxon>Taphrinomycotina</taxon>
        <taxon>Taphrinomycetes</taxon>
        <taxon>Taphrinales</taxon>
        <taxon>Protomycetaceae</taxon>
        <taxon>Protomyces</taxon>
    </lineage>
</organism>
<evidence type="ECO:0000256" key="4">
    <source>
        <dbReference type="ARBA" id="ARBA00022679"/>
    </source>
</evidence>
<evidence type="ECO:0000256" key="5">
    <source>
        <dbReference type="ARBA" id="ARBA00023128"/>
    </source>
</evidence>
<comment type="catalytic activity">
    <reaction evidence="6 7">
        <text>L-arginyl-[protein] + 2 S-adenosyl-L-methionine = N(omega),N(omega)'-dimethyl-L-arginyl-[protein] + 2 S-adenosyl-L-homocysteine + 2 H(+)</text>
        <dbReference type="Rhea" id="RHEA:48108"/>
        <dbReference type="Rhea" id="RHEA-COMP:10532"/>
        <dbReference type="Rhea" id="RHEA-COMP:11992"/>
        <dbReference type="ChEBI" id="CHEBI:15378"/>
        <dbReference type="ChEBI" id="CHEBI:29965"/>
        <dbReference type="ChEBI" id="CHEBI:57856"/>
        <dbReference type="ChEBI" id="CHEBI:59789"/>
        <dbReference type="ChEBI" id="CHEBI:88221"/>
        <dbReference type="EC" id="2.1.1.320"/>
    </reaction>
</comment>
<dbReference type="InterPro" id="IPR029063">
    <property type="entry name" value="SAM-dependent_MTases_sf"/>
</dbReference>
<dbReference type="OMA" id="LPFAPNM"/>
<dbReference type="AlphaFoldDB" id="A0A1Y2F8Z2"/>
<protein>
    <recommendedName>
        <fullName evidence="7">Protein arginine methyltransferase NDUFAF7</fullName>
        <ecNumber evidence="7">2.1.1.320</ecNumber>
    </recommendedName>
</protein>